<dbReference type="InterPro" id="IPR019594">
    <property type="entry name" value="Glu/Gly-bd"/>
</dbReference>
<evidence type="ECO:0000256" key="6">
    <source>
        <dbReference type="ARBA" id="ARBA00022989"/>
    </source>
</evidence>
<keyword evidence="4 17" id="KW-0812">Transmembrane</keyword>
<dbReference type="Proteomes" id="UP001162156">
    <property type="component" value="Unassembled WGS sequence"/>
</dbReference>
<dbReference type="InterPro" id="IPR028082">
    <property type="entry name" value="Peripla_BP_I"/>
</dbReference>
<dbReference type="Pfam" id="PF00060">
    <property type="entry name" value="Lig_chan"/>
    <property type="match status" value="1"/>
</dbReference>
<evidence type="ECO:0000256" key="14">
    <source>
        <dbReference type="ARBA" id="ARBA00023303"/>
    </source>
</evidence>
<dbReference type="PANTHER" id="PTHR18966">
    <property type="entry name" value="IONOTROPIC GLUTAMATE RECEPTOR"/>
    <property type="match status" value="1"/>
</dbReference>
<dbReference type="GO" id="GO:0045211">
    <property type="term" value="C:postsynaptic membrane"/>
    <property type="evidence" value="ECO:0007669"/>
    <property type="project" value="UniProtKB-SubCell"/>
</dbReference>
<evidence type="ECO:0000256" key="11">
    <source>
        <dbReference type="ARBA" id="ARBA00023180"/>
    </source>
</evidence>
<evidence type="ECO:0000259" key="20">
    <source>
        <dbReference type="SMART" id="SM00918"/>
    </source>
</evidence>
<evidence type="ECO:0000256" key="4">
    <source>
        <dbReference type="ARBA" id="ARBA00022692"/>
    </source>
</evidence>
<dbReference type="SUPFAM" id="SSF53822">
    <property type="entry name" value="Periplasmic binding protein-like I"/>
    <property type="match status" value="1"/>
</dbReference>
<keyword evidence="12" id="KW-0628">Postsynaptic cell membrane</keyword>
<evidence type="ECO:0000313" key="22">
    <source>
        <dbReference type="Proteomes" id="UP001162156"/>
    </source>
</evidence>
<gene>
    <name evidence="21" type="ORF">NQ314_002859</name>
</gene>
<keyword evidence="2" id="KW-0813">Transport</keyword>
<evidence type="ECO:0000256" key="3">
    <source>
        <dbReference type="ARBA" id="ARBA00022475"/>
    </source>
</evidence>
<evidence type="ECO:0000256" key="15">
    <source>
        <dbReference type="ARBA" id="ARBA00034104"/>
    </source>
</evidence>
<keyword evidence="5 18" id="KW-0732">Signal</keyword>
<evidence type="ECO:0000256" key="18">
    <source>
        <dbReference type="SAM" id="SignalP"/>
    </source>
</evidence>
<keyword evidence="14" id="KW-0407">Ion channel</keyword>
<sequence length="1020" mass="114631">MKSLQHVLWFFFTGFYHFRLAGSAGTSISLAIVCDVLNHDEGVAAVFGVESSTSSILQSISEHFNMPYISTSWRASPNTKDNTILNFFPEAELFAKGLAAVVTSLQWDNFVIIYESKEGLIKMQEILKLQEYNVRGKEKNIFVKQLDPSSDHRAMLKEIKKLSEINIILDCRTEHILPILKQAKDMKLLDLLSRIFLTSLDAHTLDYSTLNTTANITTLRLFDEKMDDFKNTVRRWELSGFRNNNTVISIATDDIKTETILFHDALLLLTDSINGLTSKNNMTTNPVDCNESMNSKNGYLITAYMKVRNPSLTLSGPLKFDEYGNRVDFILRAVDIINNKEIALWYAHNETLKLTRSPNETNVAVVDSLRNILVIVSTRSVLQTSHFINSRLGKPYLMEKEKKEGEEYEGNNKYEGYSLDVIKAIANEIKFQFEIHVTENNEYGKFDEKKNRWTGLVGDLLARFLYCTMTPGDWENPHPCDENPEELENIWDIKNCLWLTLGSIMTQGCDILTKGISSRTLVAMWWFFSLVMANSYMANLTAFLTKNKMEPTIDGAEALSKQTKIKYGAVEGGSTQAFFRDATFPTYAKMWINMQSSSPSVFERTNEDGVHRVETSTKGSYAFLMESTQIEYEIETRCNLKQVGDLLDSKSYGIAMPINLWLKNNKYSLNESVKDSNSSDLDLTNVGGAFLVLGVGLGIAILIGISDFLWTVKNLALEEHKIMANSNVFSFTSSSKISPRGTNIKRPAPVYDEPDDTFTQTGKRICQPSLVELETAYRTHVVGATLLAQDDSSDYFLSNISNFVKHSEQLLTQVMRLKDSITIRNQIIMDHCAMVRIFSSMCSIYAANNTETKLDERLDSIERQIQNISSKSPKTYSAAVTSPAVRPPPRRSTRVRLPSGKTVVPVNKSVIILKPIEGNQSIKTSDDIKKALVSNLNPRYLGIKLHRMSRAGSAGLRLESLTSDLTNIPADNLAKAGLSANFPSKLQPRLAIYNVPSNLSSDELLQALISQNFSNQGSHL</sequence>
<dbReference type="Pfam" id="PF10613">
    <property type="entry name" value="Lig_chan-Glu_bd"/>
    <property type="match status" value="1"/>
</dbReference>
<evidence type="ECO:0000256" key="8">
    <source>
        <dbReference type="ARBA" id="ARBA00023065"/>
    </source>
</evidence>
<keyword evidence="9 17" id="KW-0472">Membrane</keyword>
<keyword evidence="22" id="KW-1185">Reference proteome</keyword>
<dbReference type="Gene3D" id="3.40.50.2300">
    <property type="match status" value="2"/>
</dbReference>
<keyword evidence="13" id="KW-1071">Ligand-gated ion channel</keyword>
<feature type="chain" id="PRO_5043485410" description="Ionotropic glutamate receptor" evidence="18">
    <location>
        <begin position="24"/>
        <end position="1020"/>
    </location>
</feature>
<evidence type="ECO:0000256" key="1">
    <source>
        <dbReference type="ARBA" id="ARBA00008685"/>
    </source>
</evidence>
<dbReference type="InterPro" id="IPR001828">
    <property type="entry name" value="ANF_lig-bd_rcpt"/>
</dbReference>
<feature type="region of interest" description="Disordered" evidence="16">
    <location>
        <begin position="870"/>
        <end position="893"/>
    </location>
</feature>
<evidence type="ECO:0000256" key="16">
    <source>
        <dbReference type="SAM" id="MobiDB-lite"/>
    </source>
</evidence>
<dbReference type="GO" id="GO:0015276">
    <property type="term" value="F:ligand-gated monoatomic ion channel activity"/>
    <property type="evidence" value="ECO:0007669"/>
    <property type="project" value="InterPro"/>
</dbReference>
<dbReference type="SMART" id="SM00079">
    <property type="entry name" value="PBPe"/>
    <property type="match status" value="1"/>
</dbReference>
<reference evidence="21" key="1">
    <citation type="journal article" date="2023" name="Insect Mol. Biol.">
        <title>Genome sequencing provides insights into the evolution of gene families encoding plant cell wall-degrading enzymes in longhorned beetles.</title>
        <authorList>
            <person name="Shin N.R."/>
            <person name="Okamura Y."/>
            <person name="Kirsch R."/>
            <person name="Pauchet Y."/>
        </authorList>
    </citation>
    <scope>NUCLEOTIDE SEQUENCE</scope>
    <source>
        <strain evidence="21">RBIC_L_NR</strain>
    </source>
</reference>
<keyword evidence="10" id="KW-0675">Receptor</keyword>
<feature type="domain" description="Ionotropic glutamate receptor L-glutamate and glycine-binding" evidence="20">
    <location>
        <begin position="395"/>
        <end position="462"/>
    </location>
</feature>
<evidence type="ECO:0000256" key="9">
    <source>
        <dbReference type="ARBA" id="ARBA00023136"/>
    </source>
</evidence>
<evidence type="ECO:0000256" key="5">
    <source>
        <dbReference type="ARBA" id="ARBA00022729"/>
    </source>
</evidence>
<dbReference type="AlphaFoldDB" id="A0AAV8ZND0"/>
<comment type="similarity">
    <text evidence="1">Belongs to the glutamate-gated ion channel (TC 1.A.10.1) family.</text>
</comment>
<keyword evidence="3" id="KW-1003">Cell membrane</keyword>
<keyword evidence="7" id="KW-0770">Synapse</keyword>
<dbReference type="EMBL" id="JANEYF010000851">
    <property type="protein sequence ID" value="KAJ8967544.1"/>
    <property type="molecule type" value="Genomic_DNA"/>
</dbReference>
<evidence type="ECO:0000256" key="17">
    <source>
        <dbReference type="SAM" id="Phobius"/>
    </source>
</evidence>
<protein>
    <recommendedName>
        <fullName evidence="23">Ionotropic glutamate receptor</fullName>
    </recommendedName>
</protein>
<keyword evidence="6 17" id="KW-1133">Transmembrane helix</keyword>
<feature type="transmembrane region" description="Helical" evidence="17">
    <location>
        <begin position="686"/>
        <end position="710"/>
    </location>
</feature>
<dbReference type="FunFam" id="3.40.190.10:FF:000060">
    <property type="entry name" value="Glutamate receptor ionotropic, kainate 1"/>
    <property type="match status" value="1"/>
</dbReference>
<evidence type="ECO:0000259" key="19">
    <source>
        <dbReference type="SMART" id="SM00079"/>
    </source>
</evidence>
<organism evidence="21 22">
    <name type="scientific">Rhamnusium bicolor</name>
    <dbReference type="NCBI Taxonomy" id="1586634"/>
    <lineage>
        <taxon>Eukaryota</taxon>
        <taxon>Metazoa</taxon>
        <taxon>Ecdysozoa</taxon>
        <taxon>Arthropoda</taxon>
        <taxon>Hexapoda</taxon>
        <taxon>Insecta</taxon>
        <taxon>Pterygota</taxon>
        <taxon>Neoptera</taxon>
        <taxon>Endopterygota</taxon>
        <taxon>Coleoptera</taxon>
        <taxon>Polyphaga</taxon>
        <taxon>Cucujiformia</taxon>
        <taxon>Chrysomeloidea</taxon>
        <taxon>Cerambycidae</taxon>
        <taxon>Lepturinae</taxon>
        <taxon>Rhagiini</taxon>
        <taxon>Rhamnusium</taxon>
    </lineage>
</organism>
<dbReference type="Pfam" id="PF01094">
    <property type="entry name" value="ANF_receptor"/>
    <property type="match status" value="1"/>
</dbReference>
<name>A0AAV8ZND0_9CUCU</name>
<dbReference type="InterPro" id="IPR015683">
    <property type="entry name" value="Ionotropic_Glu_rcpt"/>
</dbReference>
<dbReference type="SMART" id="SM00918">
    <property type="entry name" value="Lig_chan-Glu_bd"/>
    <property type="match status" value="1"/>
</dbReference>
<evidence type="ECO:0000313" key="21">
    <source>
        <dbReference type="EMBL" id="KAJ8967544.1"/>
    </source>
</evidence>
<keyword evidence="11" id="KW-0325">Glycoprotein</keyword>
<evidence type="ECO:0000256" key="10">
    <source>
        <dbReference type="ARBA" id="ARBA00023170"/>
    </source>
</evidence>
<dbReference type="Gene3D" id="3.40.190.10">
    <property type="entry name" value="Periplasmic binding protein-like II"/>
    <property type="match status" value="2"/>
</dbReference>
<dbReference type="SUPFAM" id="SSF53850">
    <property type="entry name" value="Periplasmic binding protein-like II"/>
    <property type="match status" value="1"/>
</dbReference>
<feature type="transmembrane region" description="Helical" evidence="17">
    <location>
        <begin position="523"/>
        <end position="544"/>
    </location>
</feature>
<evidence type="ECO:0000256" key="7">
    <source>
        <dbReference type="ARBA" id="ARBA00023018"/>
    </source>
</evidence>
<accession>A0AAV8ZND0</accession>
<evidence type="ECO:0000256" key="12">
    <source>
        <dbReference type="ARBA" id="ARBA00023257"/>
    </source>
</evidence>
<keyword evidence="8" id="KW-0406">Ion transport</keyword>
<comment type="subcellular location">
    <subcellularLocation>
        <location evidence="15">Postsynaptic cell membrane</location>
        <topology evidence="15">Multi-pass membrane protein</topology>
    </subcellularLocation>
</comment>
<evidence type="ECO:0008006" key="23">
    <source>
        <dbReference type="Google" id="ProtNLM"/>
    </source>
</evidence>
<evidence type="ECO:0000256" key="13">
    <source>
        <dbReference type="ARBA" id="ARBA00023286"/>
    </source>
</evidence>
<dbReference type="InterPro" id="IPR001320">
    <property type="entry name" value="Iontro_rcpt_C"/>
</dbReference>
<comment type="caution">
    <text evidence="21">The sequence shown here is derived from an EMBL/GenBank/DDBJ whole genome shotgun (WGS) entry which is preliminary data.</text>
</comment>
<proteinExistence type="inferred from homology"/>
<feature type="signal peptide" evidence="18">
    <location>
        <begin position="1"/>
        <end position="23"/>
    </location>
</feature>
<evidence type="ECO:0000256" key="2">
    <source>
        <dbReference type="ARBA" id="ARBA00022448"/>
    </source>
</evidence>
<feature type="domain" description="Ionotropic glutamate receptor C-terminal" evidence="19">
    <location>
        <begin position="386"/>
        <end position="664"/>
    </location>
</feature>